<proteinExistence type="predicted"/>
<keyword evidence="3" id="KW-1185">Reference proteome</keyword>
<comment type="caution">
    <text evidence="2">The sequence shown here is derived from an EMBL/GenBank/DDBJ whole genome shotgun (WGS) entry which is preliminary data.</text>
</comment>
<name>A0A2G8JT88_STIJA</name>
<protein>
    <submittedName>
        <fullName evidence="2">Putative F-box only protein 39-like</fullName>
    </submittedName>
</protein>
<dbReference type="SUPFAM" id="SSF81383">
    <property type="entry name" value="F-box domain"/>
    <property type="match status" value="1"/>
</dbReference>
<evidence type="ECO:0000313" key="3">
    <source>
        <dbReference type="Proteomes" id="UP000230750"/>
    </source>
</evidence>
<dbReference type="SUPFAM" id="SSF52047">
    <property type="entry name" value="RNI-like"/>
    <property type="match status" value="1"/>
</dbReference>
<dbReference type="STRING" id="307972.A0A2G8JT88"/>
<dbReference type="Gene3D" id="1.20.1280.50">
    <property type="match status" value="1"/>
</dbReference>
<dbReference type="Proteomes" id="UP000230750">
    <property type="component" value="Unassembled WGS sequence"/>
</dbReference>
<feature type="domain" description="F-box" evidence="1">
    <location>
        <begin position="12"/>
        <end position="59"/>
    </location>
</feature>
<reference evidence="2 3" key="1">
    <citation type="journal article" date="2017" name="PLoS Biol.">
        <title>The sea cucumber genome provides insights into morphological evolution and visceral regeneration.</title>
        <authorList>
            <person name="Zhang X."/>
            <person name="Sun L."/>
            <person name="Yuan J."/>
            <person name="Sun Y."/>
            <person name="Gao Y."/>
            <person name="Zhang L."/>
            <person name="Li S."/>
            <person name="Dai H."/>
            <person name="Hamel J.F."/>
            <person name="Liu C."/>
            <person name="Yu Y."/>
            <person name="Liu S."/>
            <person name="Lin W."/>
            <person name="Guo K."/>
            <person name="Jin S."/>
            <person name="Xu P."/>
            <person name="Storey K.B."/>
            <person name="Huan P."/>
            <person name="Zhang T."/>
            <person name="Zhou Y."/>
            <person name="Zhang J."/>
            <person name="Lin C."/>
            <person name="Li X."/>
            <person name="Xing L."/>
            <person name="Huo D."/>
            <person name="Sun M."/>
            <person name="Wang L."/>
            <person name="Mercier A."/>
            <person name="Li F."/>
            <person name="Yang H."/>
            <person name="Xiang J."/>
        </authorList>
    </citation>
    <scope>NUCLEOTIDE SEQUENCE [LARGE SCALE GENOMIC DNA]</scope>
    <source>
        <strain evidence="2">Shaxun</strain>
        <tissue evidence="2">Muscle</tissue>
    </source>
</reference>
<dbReference type="InterPro" id="IPR036047">
    <property type="entry name" value="F-box-like_dom_sf"/>
</dbReference>
<gene>
    <name evidence="2" type="ORF">BSL78_24183</name>
</gene>
<evidence type="ECO:0000259" key="1">
    <source>
        <dbReference type="PROSITE" id="PS50181"/>
    </source>
</evidence>
<evidence type="ECO:0000313" key="2">
    <source>
        <dbReference type="EMBL" id="PIK38972.1"/>
    </source>
</evidence>
<dbReference type="CDD" id="cd22159">
    <property type="entry name" value="F-box_AtTIR1-like"/>
    <property type="match status" value="1"/>
</dbReference>
<dbReference type="Pfam" id="PF12937">
    <property type="entry name" value="F-box-like"/>
    <property type="match status" value="1"/>
</dbReference>
<accession>A0A2G8JT88</accession>
<dbReference type="InterPro" id="IPR032675">
    <property type="entry name" value="LRR_dom_sf"/>
</dbReference>
<dbReference type="PROSITE" id="PS50181">
    <property type="entry name" value="FBOX"/>
    <property type="match status" value="1"/>
</dbReference>
<dbReference type="Gene3D" id="3.80.10.10">
    <property type="entry name" value="Ribonuclease Inhibitor"/>
    <property type="match status" value="1"/>
</dbReference>
<dbReference type="SMART" id="SM00256">
    <property type="entry name" value="FBOX"/>
    <property type="match status" value="1"/>
</dbReference>
<dbReference type="InterPro" id="IPR001810">
    <property type="entry name" value="F-box_dom"/>
</dbReference>
<organism evidence="2 3">
    <name type="scientific">Stichopus japonicus</name>
    <name type="common">Sea cucumber</name>
    <dbReference type="NCBI Taxonomy" id="307972"/>
    <lineage>
        <taxon>Eukaryota</taxon>
        <taxon>Metazoa</taxon>
        <taxon>Echinodermata</taxon>
        <taxon>Eleutherozoa</taxon>
        <taxon>Echinozoa</taxon>
        <taxon>Holothuroidea</taxon>
        <taxon>Aspidochirotacea</taxon>
        <taxon>Aspidochirotida</taxon>
        <taxon>Stichopodidae</taxon>
        <taxon>Apostichopus</taxon>
    </lineage>
</organism>
<dbReference type="OrthoDB" id="6421103at2759"/>
<dbReference type="AlphaFoldDB" id="A0A2G8JT88"/>
<dbReference type="EMBL" id="MRZV01001294">
    <property type="protein sequence ID" value="PIK38972.1"/>
    <property type="molecule type" value="Genomic_DNA"/>
</dbReference>
<sequence>MAAKTTSNKKIRTIMGRLPAHIISEIACYLYPWERVRMAKACRRWYNGILRSPSLWRSTEVQLRGNWRDNSEIDYIRYLGQYLKRLTVCGAIRCHRHTKKFQRSVTTIFANLYRQGPVQLNDLTITEFHFQSYFRGSSGAFARAGVIKSINRFLRQQRKLRAIDLSFNTVTEEEGVSLLSSLANARCVTKLERLNIEEFFKNKERMYVSVEFVHAVTQFINLRLLVINYSCCRTNFYAVSVITTTISVKWNGLTFDALALTRVITPFIQVHGRALKIPSRRSKFTSGYTA</sequence>